<name>G0XS62_PRODI</name>
<dbReference type="AlphaFoldDB" id="G0XS62"/>
<gene>
    <name evidence="1" type="primary">tomA2</name>
</gene>
<sequence>MDLSSLLLLGEIQMAKLEHSQLAANYPDLGNSIISLLEEGAGHASILTSVAKDLLEGDLLALAWHNNTERTEDLTVRDINSIEEAFCTDGFYGSPTGEPLAVACCCSFACCCCTASAVVDTVS</sequence>
<organism evidence="1">
    <name type="scientific">Prochloron didemni P2-Fiji</name>
    <dbReference type="NCBI Taxonomy" id="910454"/>
    <lineage>
        <taxon>Bacteria</taxon>
        <taxon>Bacillati</taxon>
        <taxon>Cyanobacteriota</taxon>
        <taxon>Cyanophyceae</taxon>
        <taxon>Oscillatoriophycideae</taxon>
        <taxon>Chroococcales</taxon>
        <taxon>Prochloraceae</taxon>
        <taxon>Prochloron</taxon>
    </lineage>
</organism>
<dbReference type="EMBL" id="HQ407373">
    <property type="protein sequence ID" value="AEH57230.1"/>
    <property type="molecule type" value="Genomic_DNA"/>
</dbReference>
<proteinExistence type="predicted"/>
<reference evidence="1" key="1">
    <citation type="journal article" date="2011" name="PLoS ONE">
        <title>Variation in tropical reef symbiont metagenomes defined by secondary metabolism.</title>
        <authorList>
            <person name="Donia M.S."/>
            <person name="Fricke W.F."/>
            <person name="Ravel J."/>
            <person name="Schmidt E.W."/>
        </authorList>
    </citation>
    <scope>NUCLEOTIDE SEQUENCE</scope>
</reference>
<protein>
    <submittedName>
        <fullName evidence="1">Putative peptide</fullName>
    </submittedName>
</protein>
<evidence type="ECO:0000313" key="1">
    <source>
        <dbReference type="EMBL" id="AEH57230.1"/>
    </source>
</evidence>
<accession>G0XS62</accession>